<dbReference type="PANTHER" id="PTHR20963:SF42">
    <property type="entry name" value="PHOSPHOGLYCERATE MUTASE-LIKE PROTEIN"/>
    <property type="match status" value="1"/>
</dbReference>
<dbReference type="PROSITE" id="PS00616">
    <property type="entry name" value="HIS_ACID_PHOSPHAT_1"/>
    <property type="match status" value="1"/>
</dbReference>
<evidence type="ECO:0000313" key="4">
    <source>
        <dbReference type="EMBL" id="KAF4621384.1"/>
    </source>
</evidence>
<reference evidence="4 5" key="1">
    <citation type="submission" date="2019-12" db="EMBL/GenBank/DDBJ databases">
        <authorList>
            <person name="Floudas D."/>
            <person name="Bentzer J."/>
            <person name="Ahren D."/>
            <person name="Johansson T."/>
            <person name="Persson P."/>
            <person name="Tunlid A."/>
        </authorList>
    </citation>
    <scope>NUCLEOTIDE SEQUENCE [LARGE SCALE GENOMIC DNA]</scope>
    <source>
        <strain evidence="4 5">CBS 102.39</strain>
    </source>
</reference>
<dbReference type="CDD" id="cd07061">
    <property type="entry name" value="HP_HAP_like"/>
    <property type="match status" value="1"/>
</dbReference>
<accession>A0A8H4R2Z4</accession>
<dbReference type="InterPro" id="IPR000560">
    <property type="entry name" value="His_Pase_clade-2"/>
</dbReference>
<feature type="region of interest" description="Disordered" evidence="2">
    <location>
        <begin position="101"/>
        <end position="123"/>
    </location>
</feature>
<organism evidence="4 5">
    <name type="scientific">Agrocybe pediades</name>
    <dbReference type="NCBI Taxonomy" id="84607"/>
    <lineage>
        <taxon>Eukaryota</taxon>
        <taxon>Fungi</taxon>
        <taxon>Dikarya</taxon>
        <taxon>Basidiomycota</taxon>
        <taxon>Agaricomycotina</taxon>
        <taxon>Agaricomycetes</taxon>
        <taxon>Agaricomycetidae</taxon>
        <taxon>Agaricales</taxon>
        <taxon>Agaricineae</taxon>
        <taxon>Strophariaceae</taxon>
        <taxon>Agrocybe</taxon>
    </lineage>
</organism>
<evidence type="ECO:0000256" key="2">
    <source>
        <dbReference type="SAM" id="MobiDB-lite"/>
    </source>
</evidence>
<proteinExistence type="predicted"/>
<dbReference type="PANTHER" id="PTHR20963">
    <property type="entry name" value="MULTIPLE INOSITOL POLYPHOSPHATE PHOSPHATASE-RELATED"/>
    <property type="match status" value="1"/>
</dbReference>
<name>A0A8H4R2Z4_9AGAR</name>
<keyword evidence="3" id="KW-0812">Transmembrane</keyword>
<keyword evidence="1" id="KW-0378">Hydrolase</keyword>
<dbReference type="InterPro" id="IPR029033">
    <property type="entry name" value="His_PPase_superfam"/>
</dbReference>
<keyword evidence="3" id="KW-0472">Membrane</keyword>
<comment type="caution">
    <text evidence="4">The sequence shown here is derived from an EMBL/GenBank/DDBJ whole genome shotgun (WGS) entry which is preliminary data.</text>
</comment>
<dbReference type="GO" id="GO:0003993">
    <property type="term" value="F:acid phosphatase activity"/>
    <property type="evidence" value="ECO:0007669"/>
    <property type="project" value="TreeGrafter"/>
</dbReference>
<evidence type="ECO:0000256" key="1">
    <source>
        <dbReference type="ARBA" id="ARBA00022801"/>
    </source>
</evidence>
<protein>
    <recommendedName>
        <fullName evidence="6">Phosphoglycerate mutase-like protein</fullName>
    </recommendedName>
</protein>
<evidence type="ECO:0000313" key="5">
    <source>
        <dbReference type="Proteomes" id="UP000521872"/>
    </source>
</evidence>
<dbReference type="Pfam" id="PF00328">
    <property type="entry name" value="His_Phos_2"/>
    <property type="match status" value="1"/>
</dbReference>
<gene>
    <name evidence="4" type="ORF">D9613_000033</name>
</gene>
<evidence type="ECO:0008006" key="6">
    <source>
        <dbReference type="Google" id="ProtNLM"/>
    </source>
</evidence>
<dbReference type="AlphaFoldDB" id="A0A8H4R2Z4"/>
<evidence type="ECO:0000256" key="3">
    <source>
        <dbReference type="SAM" id="Phobius"/>
    </source>
</evidence>
<dbReference type="Gene3D" id="3.40.50.1240">
    <property type="entry name" value="Phosphoglycerate mutase-like"/>
    <property type="match status" value="1"/>
</dbReference>
<keyword evidence="3" id="KW-1133">Transmembrane helix</keyword>
<feature type="transmembrane region" description="Helical" evidence="3">
    <location>
        <begin position="138"/>
        <end position="161"/>
    </location>
</feature>
<dbReference type="SUPFAM" id="SSF53254">
    <property type="entry name" value="Phosphoglycerate mutase-like"/>
    <property type="match status" value="1"/>
</dbReference>
<dbReference type="Proteomes" id="UP000521872">
    <property type="component" value="Unassembled WGS sequence"/>
</dbReference>
<sequence length="779" mass="86300">MKSVGCTPKPVGAYLDFRWKIRPLLIADQFDNEKPCNLDYLARLRIKDVNEIELNQSLEIYSITNRLFYEATVSSGIVLLYPPFDSSKGYSVQSTSTSSYMSEKADVETGARGGKTRDAPTPADSFQRRMYQEKEHKYRVPSLLSGFVLGVSAVLVAQYAVTGSPLLATTRYAMAAPSTVEHLAAPRSMPTDAAAVLATPYAGSTSVHHYPPAHPTNAYPSLFPSNVGLAGGTPTGGEPGLAATAPAYPMNTGQCSHELVPPARLEDLLEGQEDESEVEATTTKSKFNIFQNWGTLSPWFSIKPGHFGVKSTAAAPETCKITGLHLLHRHGARYPTGWSSPNSYGGPATFAKKLHTDPSSWNASGVLSFLNDWTYKLGEEGWFIAAWIKMDAIADVERLISTYAVWKAAALYDDLGVSMRLKYGFLLENFTETNTIPVFRTESQDRMVNSAANFALGFFGHPLEGKYQQSITLEGFKNDGTPYKFNNTLAPYSTCKNFFAHGKGNRADWYFKKWVERYIVHAQKRLQTHMHGMNLTINDVYTMQQMCAFETVALGYSKFCELFTEEEWKDFDYSQDLQYWYGSAFGSPIARAQGVGYLQELVARLTHTPIAVHNSSTNSTLDDNEITFPLHQSLYVDATHEVVVTNVITALNLTSFARKGPLPYTYRPKERSFRAAELAPFATNVQFQILECASHPEPQIRVIVNDGVAPLTGIKGCHHQKDGMCPLPTFIAAQKQTIAETDWAYDCCGNWTVPEGDEWYTTTGSPPKQEGVVTECSLS</sequence>
<dbReference type="InterPro" id="IPR033379">
    <property type="entry name" value="Acid_Pase_AS"/>
</dbReference>
<dbReference type="EMBL" id="JAACJL010000015">
    <property type="protein sequence ID" value="KAF4621384.1"/>
    <property type="molecule type" value="Genomic_DNA"/>
</dbReference>
<keyword evidence="5" id="KW-1185">Reference proteome</keyword>